<evidence type="ECO:0000259" key="3">
    <source>
        <dbReference type="Pfam" id="PF04213"/>
    </source>
</evidence>
<dbReference type="Pfam" id="PF04213">
    <property type="entry name" value="HtaA"/>
    <property type="match status" value="1"/>
</dbReference>
<evidence type="ECO:0000313" key="4">
    <source>
        <dbReference type="EMBL" id="NOV98461.1"/>
    </source>
</evidence>
<proteinExistence type="predicted"/>
<dbReference type="Proteomes" id="UP000757540">
    <property type="component" value="Unassembled WGS sequence"/>
</dbReference>
<feature type="compositionally biased region" description="Low complexity" evidence="1">
    <location>
        <begin position="90"/>
        <end position="104"/>
    </location>
</feature>
<evidence type="ECO:0000256" key="2">
    <source>
        <dbReference type="SAM" id="SignalP"/>
    </source>
</evidence>
<keyword evidence="5" id="KW-1185">Reference proteome</keyword>
<dbReference type="RefSeq" id="WP_171784695.1">
    <property type="nucleotide sequence ID" value="NZ_BAAAML010000003.1"/>
</dbReference>
<gene>
    <name evidence="4" type="ORF">HDG69_003056</name>
</gene>
<evidence type="ECO:0000313" key="5">
    <source>
        <dbReference type="Proteomes" id="UP000757540"/>
    </source>
</evidence>
<reference evidence="4 5" key="1">
    <citation type="submission" date="2020-05" db="EMBL/GenBank/DDBJ databases">
        <title>Genomic Encyclopedia of Type Strains, Phase III (KMG-III): the genomes of soil and plant-associated and newly described type strains.</title>
        <authorList>
            <person name="Whitman W."/>
        </authorList>
    </citation>
    <scope>NUCLEOTIDE SEQUENCE [LARGE SCALE GENOMIC DNA]</scope>
    <source>
        <strain evidence="4 5">KCTC 19046</strain>
    </source>
</reference>
<protein>
    <recommendedName>
        <fullName evidence="3">Htaa domain-containing protein</fullName>
    </recommendedName>
</protein>
<accession>A0ABX2A9J7</accession>
<feature type="signal peptide" evidence="2">
    <location>
        <begin position="1"/>
        <end position="36"/>
    </location>
</feature>
<dbReference type="InterPro" id="IPR007331">
    <property type="entry name" value="Htaa"/>
</dbReference>
<feature type="domain" description="Htaa" evidence="3">
    <location>
        <begin position="47"/>
        <end position="233"/>
    </location>
</feature>
<name>A0ABX2A9J7_9MICO</name>
<dbReference type="EMBL" id="JABEZU010000004">
    <property type="protein sequence ID" value="NOV98461.1"/>
    <property type="molecule type" value="Genomic_DNA"/>
</dbReference>
<evidence type="ECO:0000256" key="1">
    <source>
        <dbReference type="SAM" id="MobiDB-lite"/>
    </source>
</evidence>
<feature type="chain" id="PRO_5047033254" description="Htaa domain-containing protein" evidence="2">
    <location>
        <begin position="37"/>
        <end position="557"/>
    </location>
</feature>
<sequence>MTTPPRPPARSRLAAGLGVLALGLGATLVTVAPAQAAEAREVVTGTGDVSWGYKESFRRYVGNQTAALPPIGALPMGERITRIAPGQFDTSATPASTSNTSTPNETLPWTLPVTGGSYTSADDLVVESAGGAAFHFPSHYFDVTIENVSVVVSGGDATVVADVTADVTGDFGDWEAGTYGGEDVEFATASAVDATLDGDTLRVSLTGLTTTADGAAALPLYAAGDPLDNLTLTAELDEAPASWTPAVQVSQTEGFDPATSTTITVTGSGFDPTANISARQPVAVGQPTGVYVVVGKFAETWKPSDGAASAARTVISQKWALPEPSYTQVRNGFPNVADQLVLMNDDGTFSVDLEVSTHDTVSGAYGVYTYAAGGAAPNAAQESAVPLRFAKPTADGEGEVGVDVEVPGSTDPVDPDPEPGSFSWTINGAGAVNLGTAQAGDTAFTATGALHQVTVSDTRPDGTWSINGAVGRFVGGSGSFSGAALGWTPQVTSGAAVAGSPVVAGSGLGLTQTSTLASGTGATGSDDAVVDAGLSLRIPLDTPAGDYTGVLTLTAVG</sequence>
<comment type="caution">
    <text evidence="4">The sequence shown here is derived from an EMBL/GenBank/DDBJ whole genome shotgun (WGS) entry which is preliminary data.</text>
</comment>
<feature type="region of interest" description="Disordered" evidence="1">
    <location>
        <begin position="88"/>
        <end position="108"/>
    </location>
</feature>
<organism evidence="4 5">
    <name type="scientific">Isoptericola halotolerans</name>
    <dbReference type="NCBI Taxonomy" id="300560"/>
    <lineage>
        <taxon>Bacteria</taxon>
        <taxon>Bacillati</taxon>
        <taxon>Actinomycetota</taxon>
        <taxon>Actinomycetes</taxon>
        <taxon>Micrococcales</taxon>
        <taxon>Promicromonosporaceae</taxon>
        <taxon>Isoptericola</taxon>
    </lineage>
</organism>
<keyword evidence="2" id="KW-0732">Signal</keyword>